<organism evidence="2 3">
    <name type="scientific">Halomarinibacterium sedimenti</name>
    <dbReference type="NCBI Taxonomy" id="2857106"/>
    <lineage>
        <taxon>Bacteria</taxon>
        <taxon>Pseudomonadati</taxon>
        <taxon>Bacteroidota</taxon>
        <taxon>Flavobacteriia</taxon>
        <taxon>Flavobacteriales</taxon>
        <taxon>Flavobacteriaceae</taxon>
        <taxon>Halomarinibacterium</taxon>
    </lineage>
</organism>
<evidence type="ECO:0000256" key="1">
    <source>
        <dbReference type="SAM" id="SignalP"/>
    </source>
</evidence>
<comment type="caution">
    <text evidence="2">The sequence shown here is derived from an EMBL/GenBank/DDBJ whole genome shotgun (WGS) entry which is preliminary data.</text>
</comment>
<dbReference type="RefSeq" id="WP_219051831.1">
    <property type="nucleotide sequence ID" value="NZ_JAHWDP010000002.1"/>
</dbReference>
<dbReference type="PROSITE" id="PS51257">
    <property type="entry name" value="PROKAR_LIPOPROTEIN"/>
    <property type="match status" value="1"/>
</dbReference>
<dbReference type="Proteomes" id="UP001138686">
    <property type="component" value="Unassembled WGS sequence"/>
</dbReference>
<dbReference type="EMBL" id="JAHWDP010000002">
    <property type="protein sequence ID" value="MBW2937402.1"/>
    <property type="molecule type" value="Genomic_DNA"/>
</dbReference>
<proteinExistence type="predicted"/>
<name>A0A9X1FMX5_9FLAO</name>
<evidence type="ECO:0000313" key="2">
    <source>
        <dbReference type="EMBL" id="MBW2937402.1"/>
    </source>
</evidence>
<protein>
    <submittedName>
        <fullName evidence="2">Uncharacterized protein</fullName>
    </submittedName>
</protein>
<feature type="signal peptide" evidence="1">
    <location>
        <begin position="1"/>
        <end position="22"/>
    </location>
</feature>
<keyword evidence="1" id="KW-0732">Signal</keyword>
<reference evidence="2" key="1">
    <citation type="submission" date="2021-07" db="EMBL/GenBank/DDBJ databases">
        <title>Aureisphaera sp. CAU 1614 isolated from sea sediment.</title>
        <authorList>
            <person name="Kim W."/>
        </authorList>
    </citation>
    <scope>NUCLEOTIDE SEQUENCE</scope>
    <source>
        <strain evidence="2">CAU 1614</strain>
    </source>
</reference>
<keyword evidence="3" id="KW-1185">Reference proteome</keyword>
<evidence type="ECO:0000313" key="3">
    <source>
        <dbReference type="Proteomes" id="UP001138686"/>
    </source>
</evidence>
<accession>A0A9X1FMX5</accession>
<feature type="chain" id="PRO_5040936290" evidence="1">
    <location>
        <begin position="23"/>
        <end position="169"/>
    </location>
</feature>
<dbReference type="AlphaFoldDB" id="A0A9X1FMX5"/>
<sequence>MKILKTLSLLFLSILILSCSKKDDGGSDTDAEATFNATINGGPYSNLAATLGSYSADSSNGFTIAVVDANGNTIRLFMNSTGGFTNGVTKEVGNIDSNGFQTSALFRDAQTQVIYNSISGSMKITQNKESNNDPSNRVVTGTFNITANINTGTTITMTGSFNNILVSGL</sequence>
<gene>
    <name evidence="2" type="ORF">KXJ69_04755</name>
</gene>